<proteinExistence type="predicted"/>
<dbReference type="InterPro" id="IPR045690">
    <property type="entry name" value="DUF6055"/>
</dbReference>
<feature type="signal peptide" evidence="1">
    <location>
        <begin position="1"/>
        <end position="31"/>
    </location>
</feature>
<dbReference type="Pfam" id="PF19527">
    <property type="entry name" value="DUF6055"/>
    <property type="match status" value="1"/>
</dbReference>
<dbReference type="NCBIfam" id="NF045524">
    <property type="entry name" value="MXAN_6640_HExxH"/>
    <property type="match status" value="1"/>
</dbReference>
<sequence>MQINSRTRLIAVLASALLLLGILVTTSGAQASPAEPKSPYTRTQAEKLLAQVKQALSPGKANARRASGAQPRRDLGLLIHQLQKARPALAKADQQSADIATSRPIPDSPTCEAASQPVLLGTPIEWEVKTSTHFCLHYQTTGDAATTAAWASKTINVLEHVYYYETSHLNYRQPLKDQDGKYDVFLDDIGQNGYYGFCTTDDPSATSTAWCELDNDFAKSQFNAWPTNSLSVTAAHEFFHAIQFAYDADDSTWFLEGTAVWMEDQVYPDINDYLQYLNYSQITQSEVPIDTTGDFERYGAVIFWKYLSEGYHSVDIIRRIWDAASVSRGTKNAIQATIAVLRLEHISFAQAFARFSVWNTLPSGSYADRRLFPKPVAWGSAGLGNSKRDTGSQSISLDHLSSANVTLIPSSALPSKARLTITASAPSSYVGQVRIQVRKTNGTTIYETLSLNSGGAGSRTLYFSGKTISSVRVTLANVTVTSDNQKFSFRAKVALP</sequence>
<name>A0A3N0DWT7_9ACTN</name>
<evidence type="ECO:0000313" key="3">
    <source>
        <dbReference type="Proteomes" id="UP000277094"/>
    </source>
</evidence>
<dbReference type="EMBL" id="RJSG01000002">
    <property type="protein sequence ID" value="RNL80084.1"/>
    <property type="molecule type" value="Genomic_DNA"/>
</dbReference>
<evidence type="ECO:0000313" key="2">
    <source>
        <dbReference type="EMBL" id="RNL80084.1"/>
    </source>
</evidence>
<reference evidence="2 3" key="1">
    <citation type="submission" date="2018-11" db="EMBL/GenBank/DDBJ databases">
        <authorList>
            <person name="Li F."/>
        </authorList>
    </citation>
    <scope>NUCLEOTIDE SEQUENCE [LARGE SCALE GENOMIC DNA]</scope>
    <source>
        <strain evidence="2 3">KIS18-7</strain>
    </source>
</reference>
<feature type="chain" id="PRO_5018266234" evidence="1">
    <location>
        <begin position="32"/>
        <end position="496"/>
    </location>
</feature>
<keyword evidence="3" id="KW-1185">Reference proteome</keyword>
<accession>A0A3N0DWT7</accession>
<evidence type="ECO:0000256" key="1">
    <source>
        <dbReference type="SAM" id="SignalP"/>
    </source>
</evidence>
<dbReference type="RefSeq" id="WP_123234586.1">
    <property type="nucleotide sequence ID" value="NZ_RJSG01000002.1"/>
</dbReference>
<organism evidence="2 3">
    <name type="scientific">Nocardioides marmorisolisilvae</name>
    <dbReference type="NCBI Taxonomy" id="1542737"/>
    <lineage>
        <taxon>Bacteria</taxon>
        <taxon>Bacillati</taxon>
        <taxon>Actinomycetota</taxon>
        <taxon>Actinomycetes</taxon>
        <taxon>Propionibacteriales</taxon>
        <taxon>Nocardioidaceae</taxon>
        <taxon>Nocardioides</taxon>
    </lineage>
</organism>
<comment type="caution">
    <text evidence="2">The sequence shown here is derived from an EMBL/GenBank/DDBJ whole genome shotgun (WGS) entry which is preliminary data.</text>
</comment>
<gene>
    <name evidence="2" type="ORF">EFL95_14315</name>
</gene>
<protein>
    <submittedName>
        <fullName evidence="2">Uncharacterized protein</fullName>
    </submittedName>
</protein>
<keyword evidence="1" id="KW-0732">Signal</keyword>
<dbReference type="AlphaFoldDB" id="A0A3N0DWT7"/>
<dbReference type="OrthoDB" id="2079373at2"/>
<dbReference type="Proteomes" id="UP000277094">
    <property type="component" value="Unassembled WGS sequence"/>
</dbReference>